<dbReference type="Gene3D" id="3.30.200.20">
    <property type="entry name" value="Phosphorylase Kinase, domain 1"/>
    <property type="match status" value="1"/>
</dbReference>
<dbReference type="GO" id="GO:0030247">
    <property type="term" value="F:polysaccharide binding"/>
    <property type="evidence" value="ECO:0007669"/>
    <property type="project" value="InterPro"/>
</dbReference>
<dbReference type="PROSITE" id="PS00108">
    <property type="entry name" value="PROTEIN_KINASE_ST"/>
    <property type="match status" value="1"/>
</dbReference>
<dbReference type="FunFam" id="3.30.200.20:FF:000043">
    <property type="entry name" value="Wall-associated receptor kinase 2"/>
    <property type="match status" value="1"/>
</dbReference>
<keyword evidence="5 15" id="KW-0732">Signal</keyword>
<evidence type="ECO:0000256" key="2">
    <source>
        <dbReference type="ARBA" id="ARBA00022527"/>
    </source>
</evidence>
<sequence length="728" mass="81775">MVLQFGFHVMLIVSAIHTLASAQYEYKNSRTAQPGCNSTCGRVSIPFPYGMNEPKCYADQWFQIECRNHTPYLKSIGVEVSSIDVSEGTIVIKNPIHRWKCKHNNATTTQKQVVDLRGSPFVYSQENNVFVSVGCNGISFLVFNGTQVSSCVSICNGDKDDVDRIIHIGNCNGEYCCVTSLPSYLSEFNVTTESFGINNSNHRHASASSDDECSYAAIMIKQYSSGYYTGYSWAEDLTLLETVPALLEWEIRNSSVRLPGTCKSSNVTLTSSSKNSARRCHCEQGFIGNPYIPGGCSHFNPNVVTDDNQDGDHYGNEEINSSRSKWAIVGVFSSVGSIILLMGSWRVYKVIKRRIVKNRKENNFKKNGGVLLEQRISSGEVNVNKVKHFTLKELEKATDNFNMNRVLGKGGQGTVYKGMLVDGNIVAVKKFRVQGNVEEFINEFVILSQINHRNVVKLLGCCLEKEIPLLVYEFIPNGNLYEYLHGQNEDLPMTWDMRLRIASEIAGALFYLHSAASQPIYHRDVKSTNILLDGKYRAKVADFGTSRMISIEDTHLTTVVQGTFGYLDPEYFHTSQLTEKSDVYSFGVVLLELLTGQKPLSSLGSNEAKSLASYFVISVEEDRLFDIIDDRVTNEGDKEHIIAVANLAYRCLELNGKRRPTMKEVARELDEIWKLERKSNNALQNHHEEIEYPAIEYHHPWFADSAPDICPSNITLTSESDVMHILTE</sequence>
<dbReference type="GO" id="GO:0005886">
    <property type="term" value="C:plasma membrane"/>
    <property type="evidence" value="ECO:0007669"/>
    <property type="project" value="TreeGrafter"/>
</dbReference>
<dbReference type="RefSeq" id="XP_052116131.1">
    <property type="nucleotide sequence ID" value="XM_052260171.1"/>
</dbReference>
<evidence type="ECO:0000256" key="13">
    <source>
        <dbReference type="ARBA" id="ARBA00047558"/>
    </source>
</evidence>
<feature type="chain" id="PRO_5039676689" evidence="15">
    <location>
        <begin position="23"/>
        <end position="728"/>
    </location>
</feature>
<dbReference type="SMART" id="SM00220">
    <property type="entry name" value="S_TKc"/>
    <property type="match status" value="1"/>
</dbReference>
<feature type="signal peptide" evidence="15">
    <location>
        <begin position="1"/>
        <end position="22"/>
    </location>
</feature>
<dbReference type="PANTHER" id="PTHR27005:SF526">
    <property type="entry name" value="WALL ASSOCIATED KINASE-LIKE PROTEIN"/>
    <property type="match status" value="1"/>
</dbReference>
<evidence type="ECO:0000313" key="18">
    <source>
        <dbReference type="RefSeq" id="XP_052116131.1"/>
    </source>
</evidence>
<dbReference type="Pfam" id="PF07714">
    <property type="entry name" value="PK_Tyr_Ser-Thr"/>
    <property type="match status" value="1"/>
</dbReference>
<dbReference type="InterPro" id="IPR000719">
    <property type="entry name" value="Prot_kinase_dom"/>
</dbReference>
<evidence type="ECO:0000256" key="7">
    <source>
        <dbReference type="ARBA" id="ARBA00022777"/>
    </source>
</evidence>
<feature type="domain" description="Protein kinase" evidence="16">
    <location>
        <begin position="401"/>
        <end position="702"/>
    </location>
</feature>
<dbReference type="InterPro" id="IPR011009">
    <property type="entry name" value="Kinase-like_dom_sf"/>
</dbReference>
<keyword evidence="9" id="KW-1133">Transmembrane helix</keyword>
<dbReference type="Gene3D" id="1.10.510.10">
    <property type="entry name" value="Transferase(Phosphotransferase) domain 1"/>
    <property type="match status" value="1"/>
</dbReference>
<comment type="catalytic activity">
    <reaction evidence="14">
        <text>L-threonyl-[protein] + ATP = O-phospho-L-threonyl-[protein] + ADP + H(+)</text>
        <dbReference type="Rhea" id="RHEA:46608"/>
        <dbReference type="Rhea" id="RHEA-COMP:11060"/>
        <dbReference type="Rhea" id="RHEA-COMP:11605"/>
        <dbReference type="ChEBI" id="CHEBI:15378"/>
        <dbReference type="ChEBI" id="CHEBI:30013"/>
        <dbReference type="ChEBI" id="CHEBI:30616"/>
        <dbReference type="ChEBI" id="CHEBI:61977"/>
        <dbReference type="ChEBI" id="CHEBI:456216"/>
    </reaction>
</comment>
<keyword evidence="2" id="KW-0723">Serine/threonine-protein kinase</keyword>
<evidence type="ECO:0000256" key="4">
    <source>
        <dbReference type="ARBA" id="ARBA00022692"/>
    </source>
</evidence>
<evidence type="ECO:0000259" key="16">
    <source>
        <dbReference type="PROSITE" id="PS50011"/>
    </source>
</evidence>
<reference evidence="18" key="2">
    <citation type="submission" date="2025-08" db="UniProtKB">
        <authorList>
            <consortium name="RefSeq"/>
        </authorList>
    </citation>
    <scope>IDENTIFICATION</scope>
    <source>
        <tissue evidence="18">Whole plant</tissue>
    </source>
</reference>
<evidence type="ECO:0000256" key="3">
    <source>
        <dbReference type="ARBA" id="ARBA00022679"/>
    </source>
</evidence>
<dbReference type="InterPro" id="IPR045274">
    <property type="entry name" value="WAK-like"/>
</dbReference>
<dbReference type="InterPro" id="IPR001245">
    <property type="entry name" value="Ser-Thr/Tyr_kinase_cat_dom"/>
</dbReference>
<evidence type="ECO:0000256" key="8">
    <source>
        <dbReference type="ARBA" id="ARBA00022840"/>
    </source>
</evidence>
<name>A0A9C6WNJ4_ARADU</name>
<accession>A0A9C6WNJ4</accession>
<dbReference type="FunFam" id="1.10.510.10:FF:000084">
    <property type="entry name" value="Wall-associated receptor kinase 2"/>
    <property type="match status" value="1"/>
</dbReference>
<dbReference type="GO" id="GO:0004674">
    <property type="term" value="F:protein serine/threonine kinase activity"/>
    <property type="evidence" value="ECO:0007669"/>
    <property type="project" value="UniProtKB-KW"/>
</dbReference>
<evidence type="ECO:0000256" key="11">
    <source>
        <dbReference type="ARBA" id="ARBA00023157"/>
    </source>
</evidence>
<dbReference type="CDD" id="cd14066">
    <property type="entry name" value="STKc_IRAK"/>
    <property type="match status" value="1"/>
</dbReference>
<evidence type="ECO:0000256" key="1">
    <source>
        <dbReference type="ARBA" id="ARBA00004479"/>
    </source>
</evidence>
<keyword evidence="11" id="KW-1015">Disulfide bond</keyword>
<gene>
    <name evidence="18" type="primary">LOC107483227</name>
</gene>
<dbReference type="GO" id="GO:0005524">
    <property type="term" value="F:ATP binding"/>
    <property type="evidence" value="ECO:0007669"/>
    <property type="project" value="UniProtKB-KW"/>
</dbReference>
<dbReference type="PROSITE" id="PS50011">
    <property type="entry name" value="PROTEIN_KINASE_DOM"/>
    <property type="match status" value="1"/>
</dbReference>
<keyword evidence="3" id="KW-0808">Transferase</keyword>
<keyword evidence="8" id="KW-0067">ATP-binding</keyword>
<dbReference type="Proteomes" id="UP000515211">
    <property type="component" value="Chromosome 4"/>
</dbReference>
<comment type="subcellular location">
    <subcellularLocation>
        <location evidence="1">Membrane</location>
        <topology evidence="1">Single-pass type I membrane protein</topology>
    </subcellularLocation>
</comment>
<keyword evidence="6" id="KW-0547">Nucleotide-binding</keyword>
<dbReference type="GeneID" id="107483227"/>
<proteinExistence type="predicted"/>
<evidence type="ECO:0000256" key="15">
    <source>
        <dbReference type="SAM" id="SignalP"/>
    </source>
</evidence>
<evidence type="ECO:0000313" key="17">
    <source>
        <dbReference type="Proteomes" id="UP000515211"/>
    </source>
</evidence>
<keyword evidence="17" id="KW-1185">Reference proteome</keyword>
<evidence type="ECO:0000256" key="9">
    <source>
        <dbReference type="ARBA" id="ARBA00022989"/>
    </source>
</evidence>
<evidence type="ECO:0000256" key="10">
    <source>
        <dbReference type="ARBA" id="ARBA00023136"/>
    </source>
</evidence>
<dbReference type="InterPro" id="IPR008271">
    <property type="entry name" value="Ser/Thr_kinase_AS"/>
</dbReference>
<dbReference type="GO" id="GO:0007166">
    <property type="term" value="P:cell surface receptor signaling pathway"/>
    <property type="evidence" value="ECO:0007669"/>
    <property type="project" value="InterPro"/>
</dbReference>
<evidence type="ECO:0000256" key="14">
    <source>
        <dbReference type="ARBA" id="ARBA00047951"/>
    </source>
</evidence>
<dbReference type="AlphaFoldDB" id="A0A9C6WNJ4"/>
<comment type="catalytic activity">
    <reaction evidence="13">
        <text>L-seryl-[protein] + ATP = O-phospho-L-seryl-[protein] + ADP + H(+)</text>
        <dbReference type="Rhea" id="RHEA:17989"/>
        <dbReference type="Rhea" id="RHEA-COMP:9863"/>
        <dbReference type="Rhea" id="RHEA-COMP:11604"/>
        <dbReference type="ChEBI" id="CHEBI:15378"/>
        <dbReference type="ChEBI" id="CHEBI:29999"/>
        <dbReference type="ChEBI" id="CHEBI:30616"/>
        <dbReference type="ChEBI" id="CHEBI:83421"/>
        <dbReference type="ChEBI" id="CHEBI:456216"/>
    </reaction>
</comment>
<keyword evidence="4" id="KW-0812">Transmembrane</keyword>
<reference evidence="17" key="1">
    <citation type="journal article" date="2016" name="Nat. Genet.">
        <title>The genome sequences of Arachis duranensis and Arachis ipaensis, the diploid ancestors of cultivated peanut.</title>
        <authorList>
            <person name="Bertioli D.J."/>
            <person name="Cannon S.B."/>
            <person name="Froenicke L."/>
            <person name="Huang G."/>
            <person name="Farmer A.D."/>
            <person name="Cannon E.K."/>
            <person name="Liu X."/>
            <person name="Gao D."/>
            <person name="Clevenger J."/>
            <person name="Dash S."/>
            <person name="Ren L."/>
            <person name="Moretzsohn M.C."/>
            <person name="Shirasawa K."/>
            <person name="Huang W."/>
            <person name="Vidigal B."/>
            <person name="Abernathy B."/>
            <person name="Chu Y."/>
            <person name="Niederhuth C.E."/>
            <person name="Umale P."/>
            <person name="Araujo A.C."/>
            <person name="Kozik A."/>
            <person name="Kim K.D."/>
            <person name="Burow M.D."/>
            <person name="Varshney R.K."/>
            <person name="Wang X."/>
            <person name="Zhang X."/>
            <person name="Barkley N."/>
            <person name="Guimaraes P.M."/>
            <person name="Isobe S."/>
            <person name="Guo B."/>
            <person name="Liao B."/>
            <person name="Stalker H.T."/>
            <person name="Schmitz R.J."/>
            <person name="Scheffler B.E."/>
            <person name="Leal-Bertioli S.C."/>
            <person name="Xun X."/>
            <person name="Jackson S.A."/>
            <person name="Michelmore R."/>
            <person name="Ozias-Akins P."/>
        </authorList>
    </citation>
    <scope>NUCLEOTIDE SEQUENCE [LARGE SCALE GENOMIC DNA]</scope>
    <source>
        <strain evidence="17">cv. V14167</strain>
    </source>
</reference>
<keyword evidence="7" id="KW-0418">Kinase</keyword>
<dbReference type="SUPFAM" id="SSF56112">
    <property type="entry name" value="Protein kinase-like (PK-like)"/>
    <property type="match status" value="1"/>
</dbReference>
<dbReference type="Pfam" id="PF13947">
    <property type="entry name" value="GUB_WAK_bind"/>
    <property type="match status" value="1"/>
</dbReference>
<keyword evidence="12" id="KW-0325">Glycoprotein</keyword>
<protein>
    <submittedName>
        <fullName evidence="18">Wall-associated receptor kinase-like 1 isoform X1</fullName>
    </submittedName>
</protein>
<evidence type="ECO:0000256" key="6">
    <source>
        <dbReference type="ARBA" id="ARBA00022741"/>
    </source>
</evidence>
<keyword evidence="10" id="KW-0472">Membrane</keyword>
<evidence type="ECO:0000256" key="12">
    <source>
        <dbReference type="ARBA" id="ARBA00023180"/>
    </source>
</evidence>
<dbReference type="PANTHER" id="PTHR27005">
    <property type="entry name" value="WALL-ASSOCIATED RECEPTOR KINASE-LIKE 21"/>
    <property type="match status" value="1"/>
</dbReference>
<organism evidence="17 18">
    <name type="scientific">Arachis duranensis</name>
    <name type="common">Wild peanut</name>
    <dbReference type="NCBI Taxonomy" id="130453"/>
    <lineage>
        <taxon>Eukaryota</taxon>
        <taxon>Viridiplantae</taxon>
        <taxon>Streptophyta</taxon>
        <taxon>Embryophyta</taxon>
        <taxon>Tracheophyta</taxon>
        <taxon>Spermatophyta</taxon>
        <taxon>Magnoliopsida</taxon>
        <taxon>eudicotyledons</taxon>
        <taxon>Gunneridae</taxon>
        <taxon>Pentapetalae</taxon>
        <taxon>rosids</taxon>
        <taxon>fabids</taxon>
        <taxon>Fabales</taxon>
        <taxon>Fabaceae</taxon>
        <taxon>Papilionoideae</taxon>
        <taxon>50 kb inversion clade</taxon>
        <taxon>dalbergioids sensu lato</taxon>
        <taxon>Dalbergieae</taxon>
        <taxon>Pterocarpus clade</taxon>
        <taxon>Arachis</taxon>
    </lineage>
</organism>
<dbReference type="InterPro" id="IPR025287">
    <property type="entry name" value="WAK_GUB"/>
</dbReference>
<evidence type="ECO:0000256" key="5">
    <source>
        <dbReference type="ARBA" id="ARBA00022729"/>
    </source>
</evidence>